<dbReference type="AlphaFoldDB" id="A0A1Y1ZZF8"/>
<dbReference type="Gene3D" id="3.40.50.1820">
    <property type="entry name" value="alpha/beta hydrolase"/>
    <property type="match status" value="1"/>
</dbReference>
<dbReference type="PANTHER" id="PTHR32268:SF11">
    <property type="entry name" value="HOMOSERINE O-ACETYLTRANSFERASE"/>
    <property type="match status" value="1"/>
</dbReference>
<comment type="similarity">
    <text evidence="1">Belongs to the AB hydrolase superfamily. MetX family.</text>
</comment>
<feature type="active site" evidence="3">
    <location>
        <position position="407"/>
    </location>
</feature>
<evidence type="ECO:0000256" key="4">
    <source>
        <dbReference type="SAM" id="MobiDB-lite"/>
    </source>
</evidence>
<feature type="active site" evidence="3">
    <location>
        <position position="378"/>
    </location>
</feature>
<evidence type="ECO:0000313" key="6">
    <source>
        <dbReference type="EMBL" id="ORY15437.1"/>
    </source>
</evidence>
<evidence type="ECO:0000256" key="1">
    <source>
        <dbReference type="ARBA" id="ARBA00006886"/>
    </source>
</evidence>
<gene>
    <name evidence="6" type="ORF">BCR34DRAFT_598420</name>
</gene>
<evidence type="ECO:0000259" key="5">
    <source>
        <dbReference type="Pfam" id="PF00561"/>
    </source>
</evidence>
<reference evidence="6 7" key="1">
    <citation type="submission" date="2016-07" db="EMBL/GenBank/DDBJ databases">
        <title>Pervasive Adenine N6-methylation of Active Genes in Fungi.</title>
        <authorList>
            <consortium name="DOE Joint Genome Institute"/>
            <person name="Mondo S.J."/>
            <person name="Dannebaum R.O."/>
            <person name="Kuo R.C."/>
            <person name="Labutti K."/>
            <person name="Haridas S."/>
            <person name="Kuo A."/>
            <person name="Salamov A."/>
            <person name="Ahrendt S.R."/>
            <person name="Lipzen A."/>
            <person name="Sullivan W."/>
            <person name="Andreopoulos W.B."/>
            <person name="Clum A."/>
            <person name="Lindquist E."/>
            <person name="Daum C."/>
            <person name="Ramamoorthy G.K."/>
            <person name="Gryganskyi A."/>
            <person name="Culley D."/>
            <person name="Magnuson J.K."/>
            <person name="James T.Y."/>
            <person name="O'Malley M.A."/>
            <person name="Stajich J.E."/>
            <person name="Spatafora J.W."/>
            <person name="Visel A."/>
            <person name="Grigoriev I.V."/>
        </authorList>
    </citation>
    <scope>NUCLEOTIDE SEQUENCE [LARGE SCALE GENOMIC DNA]</scope>
    <source>
        <strain evidence="6 7">CBS 115471</strain>
    </source>
</reference>
<dbReference type="EMBL" id="MCFA01000025">
    <property type="protein sequence ID" value="ORY15437.1"/>
    <property type="molecule type" value="Genomic_DNA"/>
</dbReference>
<keyword evidence="2 6" id="KW-0808">Transferase</keyword>
<keyword evidence="7" id="KW-1185">Reference proteome</keyword>
<dbReference type="GO" id="GO:0004414">
    <property type="term" value="F:homoserine O-acetyltransferase activity"/>
    <property type="evidence" value="ECO:0007669"/>
    <property type="project" value="TreeGrafter"/>
</dbReference>
<dbReference type="Proteomes" id="UP000193144">
    <property type="component" value="Unassembled WGS sequence"/>
</dbReference>
<dbReference type="NCBIfam" id="TIGR01392">
    <property type="entry name" value="homoserO_Ac_trn"/>
    <property type="match status" value="1"/>
</dbReference>
<dbReference type="Pfam" id="PF00561">
    <property type="entry name" value="Abhydrolase_1"/>
    <property type="match status" value="1"/>
</dbReference>
<dbReference type="InterPro" id="IPR029058">
    <property type="entry name" value="AB_hydrolase_fold"/>
</dbReference>
<accession>A0A1Y1ZZF8</accession>
<protein>
    <submittedName>
        <fullName evidence="6">Homoserine O-acetyltransferase</fullName>
    </submittedName>
</protein>
<dbReference type="GO" id="GO:0009086">
    <property type="term" value="P:methionine biosynthetic process"/>
    <property type="evidence" value="ECO:0007669"/>
    <property type="project" value="TreeGrafter"/>
</dbReference>
<name>A0A1Y1ZZF8_9PLEO</name>
<dbReference type="HAMAP" id="MF_00296">
    <property type="entry name" value="MetX_acyltransf"/>
    <property type="match status" value="1"/>
</dbReference>
<organism evidence="6 7">
    <name type="scientific">Clohesyomyces aquaticus</name>
    <dbReference type="NCBI Taxonomy" id="1231657"/>
    <lineage>
        <taxon>Eukaryota</taxon>
        <taxon>Fungi</taxon>
        <taxon>Dikarya</taxon>
        <taxon>Ascomycota</taxon>
        <taxon>Pezizomycotina</taxon>
        <taxon>Dothideomycetes</taxon>
        <taxon>Pleosporomycetidae</taxon>
        <taxon>Pleosporales</taxon>
        <taxon>Lindgomycetaceae</taxon>
        <taxon>Clohesyomyces</taxon>
    </lineage>
</organism>
<dbReference type="PIRSF" id="PIRSF000443">
    <property type="entry name" value="Homoser_Ac_trans"/>
    <property type="match status" value="1"/>
</dbReference>
<dbReference type="STRING" id="1231657.A0A1Y1ZZF8"/>
<dbReference type="InterPro" id="IPR008220">
    <property type="entry name" value="HAT_MetX-like"/>
</dbReference>
<dbReference type="SUPFAM" id="SSF53474">
    <property type="entry name" value="alpha/beta-Hydrolases"/>
    <property type="match status" value="1"/>
</dbReference>
<feature type="active site" description="Nucleophile" evidence="3">
    <location>
        <position position="170"/>
    </location>
</feature>
<evidence type="ECO:0000256" key="3">
    <source>
        <dbReference type="PIRSR" id="PIRSR000443-1"/>
    </source>
</evidence>
<dbReference type="NCBIfam" id="NF001209">
    <property type="entry name" value="PRK00175.1"/>
    <property type="match status" value="1"/>
</dbReference>
<dbReference type="OrthoDB" id="191364at2759"/>
<dbReference type="InterPro" id="IPR000073">
    <property type="entry name" value="AB_hydrolase_1"/>
</dbReference>
<evidence type="ECO:0000313" key="7">
    <source>
        <dbReference type="Proteomes" id="UP000193144"/>
    </source>
</evidence>
<feature type="region of interest" description="Disordered" evidence="4">
    <location>
        <begin position="260"/>
        <end position="283"/>
    </location>
</feature>
<comment type="caution">
    <text evidence="6">The sequence shown here is derived from an EMBL/GenBank/DDBJ whole genome shotgun (WGS) entry which is preliminary data.</text>
</comment>
<dbReference type="GO" id="GO:0009092">
    <property type="term" value="P:homoserine metabolic process"/>
    <property type="evidence" value="ECO:0007669"/>
    <property type="project" value="TreeGrafter"/>
</dbReference>
<proteinExistence type="inferred from homology"/>
<dbReference type="PANTHER" id="PTHR32268">
    <property type="entry name" value="HOMOSERINE O-ACETYLTRANSFERASE"/>
    <property type="match status" value="1"/>
</dbReference>
<feature type="domain" description="AB hydrolase-1" evidence="5">
    <location>
        <begin position="74"/>
        <end position="411"/>
    </location>
</feature>
<evidence type="ECO:0000256" key="2">
    <source>
        <dbReference type="ARBA" id="ARBA00022679"/>
    </source>
</evidence>
<sequence>MTNIQIEESGGGYCEKGLVIHLNHVPSTNNVYESMVKNQKIALVSSFTLQSGISLENVPVAYSTWGALNSRRDNVLVLCHALTGSSDAQDWWAPLMGAEKALDYCRYFIFCANVLGSPYGSASPLTTDPSTGSPYGPTFPATTIRDDIRIQKLILDALGVRSVAAVIGGSMGGMATLEWPLCTPASYVNNIIPIATSAYHGAWGISWGETQRQCIHGDASFLGGWYDPSPDGQPRSGLGTARMIAMLTYRSGGSFEHRFGRKSSARSEVAEQATSLPTPPCSHRGSLSSGLGATVNAPPAIDFAAQSYMQYQAEKFLRRFDANCYIHLTKKMDAHDITAGRVAHQRNDELPHLPSITQLNSVLGAVPPKALVVSVETDILFRPEQQLELAECLPDARLVTLDSLDGHDGFLLEFETLNEVIKEHLREICPWIYEGQGNSFPSPSGNPHDVVNSVFGEAEVDQF</sequence>